<feature type="compositionally biased region" description="Basic and acidic residues" evidence="1">
    <location>
        <begin position="160"/>
        <end position="177"/>
    </location>
</feature>
<dbReference type="AlphaFoldDB" id="K0KNS8"/>
<evidence type="ECO:0000313" key="3">
    <source>
        <dbReference type="Proteomes" id="UP000009328"/>
    </source>
</evidence>
<feature type="region of interest" description="Disordered" evidence="1">
    <location>
        <begin position="87"/>
        <end position="111"/>
    </location>
</feature>
<proteinExistence type="predicted"/>
<reference evidence="2 3" key="1">
    <citation type="journal article" date="2012" name="Eukaryot. Cell">
        <title>Draft genome sequence of Wickerhamomyces ciferrii NRRL Y-1031 F-60-10.</title>
        <authorList>
            <person name="Schneider J."/>
            <person name="Andrea H."/>
            <person name="Blom J."/>
            <person name="Jaenicke S."/>
            <person name="Ruckert C."/>
            <person name="Schorsch C."/>
            <person name="Szczepanowski R."/>
            <person name="Farwick M."/>
            <person name="Goesmann A."/>
            <person name="Puhler A."/>
            <person name="Schaffer S."/>
            <person name="Tauch A."/>
            <person name="Kohler T."/>
            <person name="Brinkrolf K."/>
        </authorList>
    </citation>
    <scope>NUCLEOTIDE SEQUENCE [LARGE SCALE GENOMIC DNA]</scope>
    <source>
        <strain evidence="3">ATCC 14091 / BCRC 22168 / CBS 111 / JCM 3599 / NBRC 0793 / NRRL Y-1031 F-60-10</strain>
    </source>
</reference>
<feature type="compositionally biased region" description="Basic and acidic residues" evidence="1">
    <location>
        <begin position="89"/>
        <end position="101"/>
    </location>
</feature>
<feature type="region of interest" description="Disordered" evidence="1">
    <location>
        <begin position="159"/>
        <end position="202"/>
    </location>
</feature>
<feature type="region of interest" description="Disordered" evidence="1">
    <location>
        <begin position="1"/>
        <end position="26"/>
    </location>
</feature>
<dbReference type="Proteomes" id="UP000009328">
    <property type="component" value="Unassembled WGS sequence"/>
</dbReference>
<organism evidence="2 3">
    <name type="scientific">Wickerhamomyces ciferrii (strain ATCC 14091 / BCRC 22168 / CBS 111 / JCM 3599 / NBRC 0793 / NRRL Y-1031 F-60-10)</name>
    <name type="common">Yeast</name>
    <name type="synonym">Pichia ciferrii</name>
    <dbReference type="NCBI Taxonomy" id="1206466"/>
    <lineage>
        <taxon>Eukaryota</taxon>
        <taxon>Fungi</taxon>
        <taxon>Dikarya</taxon>
        <taxon>Ascomycota</taxon>
        <taxon>Saccharomycotina</taxon>
        <taxon>Saccharomycetes</taxon>
        <taxon>Phaffomycetales</taxon>
        <taxon>Wickerhamomycetaceae</taxon>
        <taxon>Wickerhamomyces</taxon>
    </lineage>
</organism>
<dbReference type="EMBL" id="CAIF01000287">
    <property type="protein sequence ID" value="CCH46930.1"/>
    <property type="molecule type" value="Genomic_DNA"/>
</dbReference>
<feature type="compositionally biased region" description="Polar residues" evidence="1">
    <location>
        <begin position="16"/>
        <end position="26"/>
    </location>
</feature>
<gene>
    <name evidence="2" type="ORF">BN7_6536</name>
</gene>
<dbReference type="InParanoid" id="K0KNS8"/>
<dbReference type="STRING" id="1206466.K0KNS8"/>
<evidence type="ECO:0000313" key="2">
    <source>
        <dbReference type="EMBL" id="CCH46930.1"/>
    </source>
</evidence>
<evidence type="ECO:0000256" key="1">
    <source>
        <dbReference type="SAM" id="MobiDB-lite"/>
    </source>
</evidence>
<name>K0KNS8_WICCF</name>
<protein>
    <submittedName>
        <fullName evidence="2">Uncharacterized protein</fullName>
    </submittedName>
</protein>
<accession>K0KNS8</accession>
<feature type="compositionally biased region" description="Polar residues" evidence="1">
    <location>
        <begin position="102"/>
        <end position="111"/>
    </location>
</feature>
<sequence length="202" mass="23103">MGNSGSKQARKLPNITRASTNLESNKQQNIKLQQHLQRDHIGLDPNTITQRQKFSANADNKNADKIGQIKIEEIPLTLDENVTLRNRQKREDELSKQRKESVSNTNEIKTNQTVHPSTLVGIIEDIETRSRDELKRTYNINDEFLNILGDQLSIAKTRVKPIEEQPKKDDSLDREKINGISTKRTNDFEDELEKLMSGGNKS</sequence>
<keyword evidence="3" id="KW-1185">Reference proteome</keyword>
<comment type="caution">
    <text evidence="2">The sequence shown here is derived from an EMBL/GenBank/DDBJ whole genome shotgun (WGS) entry which is preliminary data.</text>
</comment>
<dbReference type="HOGENOM" id="CLU_1355599_0_0_1"/>